<feature type="region of interest" description="Disordered" evidence="8">
    <location>
        <begin position="727"/>
        <end position="750"/>
    </location>
</feature>
<feature type="domain" description="HPt" evidence="13">
    <location>
        <begin position="770"/>
        <end position="863"/>
    </location>
</feature>
<name>A0ABZ0CY66_9BURK</name>
<dbReference type="InterPro" id="IPR036890">
    <property type="entry name" value="HATPase_C_sf"/>
</dbReference>
<dbReference type="InterPro" id="IPR005467">
    <property type="entry name" value="His_kinase_dom"/>
</dbReference>
<feature type="domain" description="Response regulatory" evidence="11">
    <location>
        <begin position="464"/>
        <end position="585"/>
    </location>
</feature>
<dbReference type="NCBIfam" id="TIGR00229">
    <property type="entry name" value="sensory_box"/>
    <property type="match status" value="1"/>
</dbReference>
<dbReference type="InterPro" id="IPR004358">
    <property type="entry name" value="Sig_transdc_His_kin-like_C"/>
</dbReference>
<dbReference type="InterPro" id="IPR003661">
    <property type="entry name" value="HisK_dim/P_dom"/>
</dbReference>
<dbReference type="Pfam" id="PF01627">
    <property type="entry name" value="Hpt"/>
    <property type="match status" value="1"/>
</dbReference>
<dbReference type="PROSITE" id="PS50894">
    <property type="entry name" value="HPT"/>
    <property type="match status" value="1"/>
</dbReference>
<dbReference type="CDD" id="cd00088">
    <property type="entry name" value="HPT"/>
    <property type="match status" value="1"/>
</dbReference>
<dbReference type="PROSITE" id="PS50110">
    <property type="entry name" value="RESPONSE_REGULATORY"/>
    <property type="match status" value="2"/>
</dbReference>
<dbReference type="SMART" id="SM00448">
    <property type="entry name" value="REC"/>
    <property type="match status" value="2"/>
</dbReference>
<dbReference type="PANTHER" id="PTHR45339:SF3">
    <property type="entry name" value="HISTIDINE KINASE"/>
    <property type="match status" value="1"/>
</dbReference>
<feature type="chain" id="PRO_5047352741" description="histidine kinase" evidence="9">
    <location>
        <begin position="26"/>
        <end position="866"/>
    </location>
</feature>
<dbReference type="EC" id="2.7.13.3" evidence="2"/>
<dbReference type="Gene3D" id="3.30.450.20">
    <property type="entry name" value="PAS domain"/>
    <property type="match status" value="1"/>
</dbReference>
<feature type="domain" description="PAC" evidence="12">
    <location>
        <begin position="154"/>
        <end position="207"/>
    </location>
</feature>
<feature type="domain" description="Histidine kinase" evidence="10">
    <location>
        <begin position="225"/>
        <end position="445"/>
    </location>
</feature>
<evidence type="ECO:0000313" key="14">
    <source>
        <dbReference type="EMBL" id="WOB09902.1"/>
    </source>
</evidence>
<evidence type="ECO:0000259" key="13">
    <source>
        <dbReference type="PROSITE" id="PS50894"/>
    </source>
</evidence>
<dbReference type="Pfam" id="PF08448">
    <property type="entry name" value="PAS_4"/>
    <property type="match status" value="1"/>
</dbReference>
<evidence type="ECO:0000256" key="1">
    <source>
        <dbReference type="ARBA" id="ARBA00000085"/>
    </source>
</evidence>
<evidence type="ECO:0000256" key="3">
    <source>
        <dbReference type="ARBA" id="ARBA00022553"/>
    </source>
</evidence>
<dbReference type="SMART" id="SM00387">
    <property type="entry name" value="HATPase_c"/>
    <property type="match status" value="1"/>
</dbReference>
<keyword evidence="15" id="KW-1185">Reference proteome</keyword>
<dbReference type="CDD" id="cd17546">
    <property type="entry name" value="REC_hyHK_CKI1_RcsC-like"/>
    <property type="match status" value="2"/>
</dbReference>
<evidence type="ECO:0000313" key="15">
    <source>
        <dbReference type="Proteomes" id="UP001303946"/>
    </source>
</evidence>
<evidence type="ECO:0000256" key="7">
    <source>
        <dbReference type="SAM" id="Coils"/>
    </source>
</evidence>
<dbReference type="CDD" id="cd00082">
    <property type="entry name" value="HisKA"/>
    <property type="match status" value="1"/>
</dbReference>
<dbReference type="SUPFAM" id="SSF55785">
    <property type="entry name" value="PYP-like sensor domain (PAS domain)"/>
    <property type="match status" value="1"/>
</dbReference>
<dbReference type="PRINTS" id="PR00344">
    <property type="entry name" value="BCTRLSENSOR"/>
</dbReference>
<evidence type="ECO:0000259" key="10">
    <source>
        <dbReference type="PROSITE" id="PS50109"/>
    </source>
</evidence>
<dbReference type="InterPro" id="IPR011006">
    <property type="entry name" value="CheY-like_superfamily"/>
</dbReference>
<proteinExistence type="predicted"/>
<evidence type="ECO:0000256" key="2">
    <source>
        <dbReference type="ARBA" id="ARBA00012438"/>
    </source>
</evidence>
<keyword evidence="3 6" id="KW-0597">Phosphoprotein</keyword>
<keyword evidence="9" id="KW-0732">Signal</keyword>
<dbReference type="InterPro" id="IPR036641">
    <property type="entry name" value="HPT_dom_sf"/>
</dbReference>
<dbReference type="SUPFAM" id="SSF47384">
    <property type="entry name" value="Homodimeric domain of signal transducing histidine kinase"/>
    <property type="match status" value="1"/>
</dbReference>
<evidence type="ECO:0000256" key="8">
    <source>
        <dbReference type="SAM" id="MobiDB-lite"/>
    </source>
</evidence>
<dbReference type="Gene3D" id="3.40.50.2300">
    <property type="match status" value="2"/>
</dbReference>
<dbReference type="InterPro" id="IPR000014">
    <property type="entry name" value="PAS"/>
</dbReference>
<evidence type="ECO:0000259" key="12">
    <source>
        <dbReference type="PROSITE" id="PS50113"/>
    </source>
</evidence>
<keyword evidence="7" id="KW-0175">Coiled coil</keyword>
<dbReference type="InterPro" id="IPR013656">
    <property type="entry name" value="PAS_4"/>
</dbReference>
<reference evidence="14 15" key="1">
    <citation type="submission" date="2023-10" db="EMBL/GenBank/DDBJ databases">
        <title>Bacteria for the degradation of biodegradable plastic PBAT(Polybutylene adipate terephthalate).</title>
        <authorList>
            <person name="Weon H.-Y."/>
            <person name="Yeon J."/>
        </authorList>
    </citation>
    <scope>NUCLEOTIDE SEQUENCE [LARGE SCALE GENOMIC DNA]</scope>
    <source>
        <strain evidence="14 15">SBD 7-3</strain>
    </source>
</reference>
<feature type="modified residue" description="Phosphohistidine" evidence="5">
    <location>
        <position position="809"/>
    </location>
</feature>
<dbReference type="Pfam" id="PF02518">
    <property type="entry name" value="HATPase_c"/>
    <property type="match status" value="1"/>
</dbReference>
<feature type="signal peptide" evidence="9">
    <location>
        <begin position="1"/>
        <end position="25"/>
    </location>
</feature>
<keyword evidence="4" id="KW-0902">Two-component regulatory system</keyword>
<sequence length="866" mass="93462">MPPLNARWLLLGLAAFAAAVSLAEAAELARWFALFSVASLGAAMLLPRVPVGSAEGFADSVVRDSSFAPTTTLPDIEPGRDYFHTLVENMPASLYVFSVDADRRVLNINTHAEREFDVRRSDVVGKTLKEALGRRVAALAEPAMAEALARQGAVEHSFVLTDKQHGGRRVVGARYFALRDAQGQPTLLIALARDVTQAREAETELQRARDAAEHASQAKSQFLASMSHEIRTPMNGILGMTELLLGTKLSDKQRRFVQSVYRSGESLLEIINDILDFSKIEAGKLELAEIDFSLRGVVEDTLELLAPRAHEKGLELSFREEPGLPQVVRGDPLRLRQILTNLVANAIKFTEHGEVVVTLAVAPGQPAGRLVFGVHDTGIGIEAEAIPKLFNSFTQGSVGMARRYGGTGLGLSISRQLVELMGGQIEVRSQPGLGSHFTFVLPLPEVQADPATLGQDLLTMPRLRILVVEDNETNRIVLDNMLTAWGMEVVLAGDGRHGLDILQGKTGIDPNFDLALVDMQMPRLDGMGMALALQASGLHPHMKMVMLSSVSTPDDVRAAHQAGFHRFVPKPVRKAELRQAILGISATISDADRLTPRLSAHILVVEDNVVNQEVIGQMLRSLGCRVHLSSGALAGLRAMCEKQFDLVLMDIQMPGMDGVEALNWFRRGTAGRFNFLTSADTPIIAVTANALGGDEERFLGLGFDDYLSKPFRQSQLLAMLTRHLRPAAPAGSSDGGMPAPSASTSAAASEGGVLDAGALERLRELDPSGENHLMERVVSAFESSVGRLMPQLEDALNGNELGGIRHVAHTLKSSSASIGAMKLSRMCSDLETRARNEQSDGMAERIAQLQAEVEIVRVALKSVLGA</sequence>
<dbReference type="Gene3D" id="3.30.565.10">
    <property type="entry name" value="Histidine kinase-like ATPase, C-terminal domain"/>
    <property type="match status" value="1"/>
</dbReference>
<dbReference type="InterPro" id="IPR036097">
    <property type="entry name" value="HisK_dim/P_sf"/>
</dbReference>
<dbReference type="SMART" id="SM00388">
    <property type="entry name" value="HisKA"/>
    <property type="match status" value="1"/>
</dbReference>
<evidence type="ECO:0000256" key="9">
    <source>
        <dbReference type="SAM" id="SignalP"/>
    </source>
</evidence>
<dbReference type="InterPro" id="IPR035965">
    <property type="entry name" value="PAS-like_dom_sf"/>
</dbReference>
<dbReference type="InterPro" id="IPR003594">
    <property type="entry name" value="HATPase_dom"/>
</dbReference>
<evidence type="ECO:0000259" key="11">
    <source>
        <dbReference type="PROSITE" id="PS50110"/>
    </source>
</evidence>
<dbReference type="Proteomes" id="UP001303946">
    <property type="component" value="Chromosome"/>
</dbReference>
<dbReference type="RefSeq" id="WP_316702775.1">
    <property type="nucleotide sequence ID" value="NZ_CP136336.1"/>
</dbReference>
<protein>
    <recommendedName>
        <fullName evidence="2">histidine kinase</fullName>
        <ecNumber evidence="2">2.7.13.3</ecNumber>
    </recommendedName>
</protein>
<gene>
    <name evidence="14" type="ORF">RXV79_07490</name>
</gene>
<evidence type="ECO:0000256" key="5">
    <source>
        <dbReference type="PROSITE-ProRule" id="PRU00110"/>
    </source>
</evidence>
<dbReference type="PROSITE" id="PS50109">
    <property type="entry name" value="HIS_KIN"/>
    <property type="match status" value="1"/>
</dbReference>
<feature type="modified residue" description="4-aspartylphosphate" evidence="6">
    <location>
        <position position="650"/>
    </location>
</feature>
<dbReference type="InterPro" id="IPR000700">
    <property type="entry name" value="PAS-assoc_C"/>
</dbReference>
<dbReference type="Pfam" id="PF00512">
    <property type="entry name" value="HisKA"/>
    <property type="match status" value="1"/>
</dbReference>
<dbReference type="PANTHER" id="PTHR45339">
    <property type="entry name" value="HYBRID SIGNAL TRANSDUCTION HISTIDINE KINASE J"/>
    <property type="match status" value="1"/>
</dbReference>
<dbReference type="SUPFAM" id="SSF47226">
    <property type="entry name" value="Histidine-containing phosphotransfer domain, HPT domain"/>
    <property type="match status" value="1"/>
</dbReference>
<feature type="modified residue" description="4-aspartylphosphate" evidence="6">
    <location>
        <position position="518"/>
    </location>
</feature>
<dbReference type="InterPro" id="IPR008207">
    <property type="entry name" value="Sig_transdc_His_kin_Hpt_dom"/>
</dbReference>
<dbReference type="EMBL" id="CP136336">
    <property type="protein sequence ID" value="WOB09902.1"/>
    <property type="molecule type" value="Genomic_DNA"/>
</dbReference>
<feature type="compositionally biased region" description="Low complexity" evidence="8">
    <location>
        <begin position="738"/>
        <end position="749"/>
    </location>
</feature>
<dbReference type="PROSITE" id="PS50113">
    <property type="entry name" value="PAC"/>
    <property type="match status" value="1"/>
</dbReference>
<feature type="domain" description="Response regulatory" evidence="11">
    <location>
        <begin position="601"/>
        <end position="724"/>
    </location>
</feature>
<evidence type="ECO:0000256" key="4">
    <source>
        <dbReference type="ARBA" id="ARBA00023012"/>
    </source>
</evidence>
<dbReference type="SUPFAM" id="SSF55874">
    <property type="entry name" value="ATPase domain of HSP90 chaperone/DNA topoisomerase II/histidine kinase"/>
    <property type="match status" value="1"/>
</dbReference>
<accession>A0ABZ0CY66</accession>
<comment type="catalytic activity">
    <reaction evidence="1">
        <text>ATP + protein L-histidine = ADP + protein N-phospho-L-histidine.</text>
        <dbReference type="EC" id="2.7.13.3"/>
    </reaction>
</comment>
<evidence type="ECO:0000256" key="6">
    <source>
        <dbReference type="PROSITE-ProRule" id="PRU00169"/>
    </source>
</evidence>
<dbReference type="InterPro" id="IPR001789">
    <property type="entry name" value="Sig_transdc_resp-reg_receiver"/>
</dbReference>
<dbReference type="CDD" id="cd16922">
    <property type="entry name" value="HATPase_EvgS-ArcB-TorS-like"/>
    <property type="match status" value="1"/>
</dbReference>
<dbReference type="Pfam" id="PF00072">
    <property type="entry name" value="Response_reg"/>
    <property type="match status" value="2"/>
</dbReference>
<dbReference type="Gene3D" id="1.10.287.130">
    <property type="match status" value="1"/>
</dbReference>
<dbReference type="SUPFAM" id="SSF52172">
    <property type="entry name" value="CheY-like"/>
    <property type="match status" value="2"/>
</dbReference>
<dbReference type="Gene3D" id="1.20.120.160">
    <property type="entry name" value="HPT domain"/>
    <property type="match status" value="1"/>
</dbReference>
<organism evidence="14 15">
    <name type="scientific">Piscinibacter gummiphilus</name>
    <dbReference type="NCBI Taxonomy" id="946333"/>
    <lineage>
        <taxon>Bacteria</taxon>
        <taxon>Pseudomonadati</taxon>
        <taxon>Pseudomonadota</taxon>
        <taxon>Betaproteobacteria</taxon>
        <taxon>Burkholderiales</taxon>
        <taxon>Sphaerotilaceae</taxon>
        <taxon>Piscinibacter</taxon>
    </lineage>
</organism>
<dbReference type="CDD" id="cd00130">
    <property type="entry name" value="PAS"/>
    <property type="match status" value="1"/>
</dbReference>
<feature type="coiled-coil region" evidence="7">
    <location>
        <begin position="191"/>
        <end position="218"/>
    </location>
</feature>